<dbReference type="InterPro" id="IPR025391">
    <property type="entry name" value="DUF4123"/>
</dbReference>
<organism evidence="2">
    <name type="scientific">Pseudomonas solani</name>
    <dbReference type="NCBI Taxonomy" id="2731552"/>
    <lineage>
        <taxon>Bacteria</taxon>
        <taxon>Pseudomonadati</taxon>
        <taxon>Pseudomonadota</taxon>
        <taxon>Gammaproteobacteria</taxon>
        <taxon>Pseudomonadales</taxon>
        <taxon>Pseudomonadaceae</taxon>
        <taxon>Pseudomonas</taxon>
    </lineage>
</organism>
<accession>A0AAU7Y2V1</accession>
<sequence length="254" mass="28714">MNQPIPWLDQIKHTLAEVGLPHVDLLLDQTGWEHSALAALRQLAPAVPWHSLFTGTPEEHLLHQAPILMRLDLGHWRHEAWLEELIDACALQSRLLLLVSPLSFDALSLRLQALLQVHWGGQPGLLRFYDPRIFPELLAGIFNPEQCKPFQQAASYWSWLDRDGHPRWLAGDFATDPEHQSTPDDLVLTDAQYDRIGSLSDAHALLEGTRFDGLGKSREQRFAALYRLSCNASDANYFGTLSDYVIQQLDAEKG</sequence>
<evidence type="ECO:0000313" key="2">
    <source>
        <dbReference type="EMBL" id="XBY63988.1"/>
    </source>
</evidence>
<evidence type="ECO:0000259" key="1">
    <source>
        <dbReference type="Pfam" id="PF13503"/>
    </source>
</evidence>
<dbReference type="Pfam" id="PF13503">
    <property type="entry name" value="DUF4123"/>
    <property type="match status" value="1"/>
</dbReference>
<dbReference type="EMBL" id="CP158373">
    <property type="protein sequence ID" value="XBY63988.1"/>
    <property type="molecule type" value="Genomic_DNA"/>
</dbReference>
<gene>
    <name evidence="2" type="ORF">ABS648_29340</name>
</gene>
<feature type="domain" description="DUF4123" evidence="1">
    <location>
        <begin position="25"/>
        <end position="146"/>
    </location>
</feature>
<proteinExistence type="predicted"/>
<reference evidence="2" key="1">
    <citation type="submission" date="2023-08" db="EMBL/GenBank/DDBJ databases">
        <title>Increased levels of nutrients transform a symbiont into a lethal pathobiont.</title>
        <authorList>
            <person name="Lachnit T."/>
            <person name="Ulrich L."/>
            <person name="Willmer F.M."/>
            <person name="Hasenbein T."/>
            <person name="Steiner L.X."/>
            <person name="Wolters M."/>
            <person name="Herbst E.M."/>
            <person name="Deines P."/>
        </authorList>
    </citation>
    <scope>NUCLEOTIDE SEQUENCE</scope>
    <source>
        <strain evidence="2">T3</strain>
    </source>
</reference>
<protein>
    <submittedName>
        <fullName evidence="2">DUF4123 domain-containing protein</fullName>
    </submittedName>
</protein>
<dbReference type="RefSeq" id="WP_350447281.1">
    <property type="nucleotide sequence ID" value="NZ_CP158373.1"/>
</dbReference>
<name>A0AAU7Y2V1_9PSED</name>
<dbReference type="AlphaFoldDB" id="A0AAU7Y2V1"/>